<dbReference type="HAMAP" id="MF_00377">
    <property type="entry name" value="DnaA_bact"/>
    <property type="match status" value="1"/>
</dbReference>
<feature type="domain" description="AAA+ ATPase" evidence="12">
    <location>
        <begin position="53"/>
        <end position="263"/>
    </location>
</feature>
<dbReference type="GO" id="GO:0005524">
    <property type="term" value="F:ATP binding"/>
    <property type="evidence" value="ECO:0007669"/>
    <property type="project" value="UniProtKB-UniRule"/>
</dbReference>
<comment type="caution">
    <text evidence="14">The sequence shown here is derived from an EMBL/GenBank/DDBJ whole genome shotgun (WGS) entry which is preliminary data.</text>
</comment>
<dbReference type="Pfam" id="PF08299">
    <property type="entry name" value="Bac_DnaA_C"/>
    <property type="match status" value="1"/>
</dbReference>
<dbReference type="SUPFAM" id="SSF48295">
    <property type="entry name" value="TrpR-like"/>
    <property type="match status" value="1"/>
</dbReference>
<evidence type="ECO:0000259" key="12">
    <source>
        <dbReference type="SMART" id="SM00382"/>
    </source>
</evidence>
<dbReference type="SUPFAM" id="SSF52540">
    <property type="entry name" value="P-loop containing nucleoside triphosphate hydrolases"/>
    <property type="match status" value="1"/>
</dbReference>
<feature type="region of interest" description="Domain IV, binds dsDNA" evidence="8">
    <location>
        <begin position="238"/>
        <end position="359"/>
    </location>
</feature>
<dbReference type="GO" id="GO:0005886">
    <property type="term" value="C:plasma membrane"/>
    <property type="evidence" value="ECO:0007669"/>
    <property type="project" value="TreeGrafter"/>
</dbReference>
<evidence type="ECO:0000256" key="1">
    <source>
        <dbReference type="ARBA" id="ARBA00006583"/>
    </source>
</evidence>
<comment type="caution">
    <text evidence="8">Lacks conserved residue(s) required for the propagation of feature annotation.</text>
</comment>
<evidence type="ECO:0000256" key="9">
    <source>
        <dbReference type="NCBIfam" id="TIGR00362"/>
    </source>
</evidence>
<dbReference type="InterPro" id="IPR010921">
    <property type="entry name" value="Trp_repressor/repl_initiator"/>
</dbReference>
<dbReference type="Pfam" id="PF00308">
    <property type="entry name" value="Bac_DnaA"/>
    <property type="match status" value="1"/>
</dbReference>
<keyword evidence="3 8" id="KW-0235">DNA replication</keyword>
<evidence type="ECO:0000256" key="3">
    <source>
        <dbReference type="ARBA" id="ARBA00022705"/>
    </source>
</evidence>
<dbReference type="InterPro" id="IPR003593">
    <property type="entry name" value="AAA+_ATPase"/>
</dbReference>
<dbReference type="Gene3D" id="1.10.1750.10">
    <property type="match status" value="1"/>
</dbReference>
<feature type="binding site" evidence="8">
    <location>
        <position position="64"/>
    </location>
    <ligand>
        <name>ATP</name>
        <dbReference type="ChEBI" id="CHEBI:30616"/>
    </ligand>
</feature>
<keyword evidence="4 8" id="KW-0547">Nucleotide-binding</keyword>
<organism evidence="14 15">
    <name type="scientific">Candidatus Abyssobacteria bacterium SURF_17</name>
    <dbReference type="NCBI Taxonomy" id="2093361"/>
    <lineage>
        <taxon>Bacteria</taxon>
        <taxon>Pseudomonadati</taxon>
        <taxon>Candidatus Hydrogenedentota</taxon>
        <taxon>Candidatus Abyssobacteria</taxon>
    </lineage>
</organism>
<dbReference type="GO" id="GO:0006270">
    <property type="term" value="P:DNA replication initiation"/>
    <property type="evidence" value="ECO:0007669"/>
    <property type="project" value="UniProtKB-UniRule"/>
</dbReference>
<feature type="binding site" evidence="8">
    <location>
        <position position="67"/>
    </location>
    <ligand>
        <name>ATP</name>
        <dbReference type="ChEBI" id="CHEBI:30616"/>
    </ligand>
</feature>
<sequence>MVLTAYTDRLVLPVPYIQSRLNPQYTFENFVVGSCNLFAHSAARAVAERPAEYYNPFFLHGGVGLGKTHLMQAIGHYAVKRHTGSLRALYLSTEQFTNQLILAIQNRATEEFRQKFRTIDFLLIDDIHFIAGKDATQEEFFHTFNALHDKKKQIVISSDRPPKQIPTLENRLVSRFEWGLVAALEPPDFDTRVAILRKKAEGCSAHLSQETFALIAQQASSNVRELEGVLTRLLATASIRGVSPSPELTREVLQEIIKHGGIREITVGKIKQVTAKFFGIRESDLSSRQRSRSIALPRQIAMYMSRELTSLSLSAIGEAFGGKDHTTVMHACRKIEGMLKSNSHYSSLIHDIRQQIQST</sequence>
<dbReference type="CDD" id="cd06571">
    <property type="entry name" value="Bac_DnaA_C"/>
    <property type="match status" value="1"/>
</dbReference>
<keyword evidence="2 8" id="KW-0963">Cytoplasm</keyword>
<name>A0A419EN06_9BACT</name>
<evidence type="ECO:0000256" key="5">
    <source>
        <dbReference type="ARBA" id="ARBA00022840"/>
    </source>
</evidence>
<keyword evidence="7 8" id="KW-0238">DNA-binding</keyword>
<evidence type="ECO:0000313" key="15">
    <source>
        <dbReference type="Proteomes" id="UP000285961"/>
    </source>
</evidence>
<evidence type="ECO:0000259" key="13">
    <source>
        <dbReference type="SMART" id="SM00760"/>
    </source>
</evidence>
<protein>
    <recommendedName>
        <fullName evidence="8 9">Chromosomal replication initiator protein DnaA</fullName>
    </recommendedName>
</protein>
<dbReference type="SMART" id="SM00760">
    <property type="entry name" value="Bac_DnaA_C"/>
    <property type="match status" value="1"/>
</dbReference>
<comment type="domain">
    <text evidence="8">Domain I is involved in oligomerization and binding regulators, domain II is flexibile and of varying length in different bacteria, domain III forms the AAA+ region, while domain IV binds dsDNA.</text>
</comment>
<dbReference type="PRINTS" id="PR00051">
    <property type="entry name" value="DNAA"/>
</dbReference>
<dbReference type="InterPro" id="IPR018312">
    <property type="entry name" value="Chromosome_initiator_DnaA_CS"/>
</dbReference>
<dbReference type="GO" id="GO:0003688">
    <property type="term" value="F:DNA replication origin binding"/>
    <property type="evidence" value="ECO:0007669"/>
    <property type="project" value="UniProtKB-UniRule"/>
</dbReference>
<dbReference type="Gene3D" id="1.10.8.60">
    <property type="match status" value="1"/>
</dbReference>
<evidence type="ECO:0000256" key="4">
    <source>
        <dbReference type="ARBA" id="ARBA00022741"/>
    </source>
</evidence>
<dbReference type="EMBL" id="QZKI01000143">
    <property type="protein sequence ID" value="RJP64054.1"/>
    <property type="molecule type" value="Genomic_DNA"/>
</dbReference>
<comment type="similarity">
    <text evidence="1 8 11">Belongs to the DnaA family.</text>
</comment>
<dbReference type="InterPro" id="IPR027417">
    <property type="entry name" value="P-loop_NTPase"/>
</dbReference>
<feature type="binding site" evidence="8">
    <location>
        <position position="66"/>
    </location>
    <ligand>
        <name>ATP</name>
        <dbReference type="ChEBI" id="CHEBI:30616"/>
    </ligand>
</feature>
<comment type="subunit">
    <text evidence="8">Oligomerizes as a right-handed, spiral filament on DNA at oriC.</text>
</comment>
<comment type="function">
    <text evidence="8 10">Plays an essential role in the initiation and regulation of chromosomal replication. ATP-DnaA binds to the origin of replication (oriC) to initiate formation of the DNA replication initiation complex once per cell cycle. Binds the DnaA box (a 9 base pair repeat at the origin) and separates the double-stranded (ds)DNA. Forms a right-handed helical filament on oriC DNA; dsDNA binds to the exterior of the filament while single-stranded (ss)DNA is stabiized in the filament's interior. The ATP-DnaA-oriC complex binds and stabilizes one strand of the AT-rich DNA unwinding element (DUE), permitting loading of DNA polymerase. After initiation quickly degrades to an ADP-DnaA complex that is not apt for DNA replication. Binds acidic phospholipids.</text>
</comment>
<dbReference type="NCBIfam" id="TIGR00362">
    <property type="entry name" value="DnaA"/>
    <property type="match status" value="1"/>
</dbReference>
<dbReference type="GO" id="GO:0005737">
    <property type="term" value="C:cytoplasm"/>
    <property type="evidence" value="ECO:0007669"/>
    <property type="project" value="UniProtKB-SubCell"/>
</dbReference>
<dbReference type="PROSITE" id="PS01008">
    <property type="entry name" value="DNAA"/>
    <property type="match status" value="1"/>
</dbReference>
<gene>
    <name evidence="8 14" type="primary">dnaA</name>
    <name evidence="14" type="ORF">C4532_19710</name>
</gene>
<proteinExistence type="inferred from homology"/>
<evidence type="ECO:0000256" key="11">
    <source>
        <dbReference type="RuleBase" id="RU004227"/>
    </source>
</evidence>
<dbReference type="InterPro" id="IPR013159">
    <property type="entry name" value="DnaA_C"/>
</dbReference>
<keyword evidence="6 8" id="KW-0446">Lipid-binding</keyword>
<evidence type="ECO:0000313" key="14">
    <source>
        <dbReference type="EMBL" id="RJP64054.1"/>
    </source>
</evidence>
<dbReference type="Proteomes" id="UP000285961">
    <property type="component" value="Unassembled WGS sequence"/>
</dbReference>
<dbReference type="PANTHER" id="PTHR30050:SF2">
    <property type="entry name" value="CHROMOSOMAL REPLICATION INITIATOR PROTEIN DNAA"/>
    <property type="match status" value="1"/>
</dbReference>
<dbReference type="GO" id="GO:0008289">
    <property type="term" value="F:lipid binding"/>
    <property type="evidence" value="ECO:0007669"/>
    <property type="project" value="UniProtKB-KW"/>
</dbReference>
<feature type="binding site" evidence="8">
    <location>
        <position position="68"/>
    </location>
    <ligand>
        <name>ATP</name>
        <dbReference type="ChEBI" id="CHEBI:30616"/>
    </ligand>
</feature>
<evidence type="ECO:0000256" key="10">
    <source>
        <dbReference type="RuleBase" id="RU000577"/>
    </source>
</evidence>
<dbReference type="InterPro" id="IPR020591">
    <property type="entry name" value="Chromosome_initiator_DnaA-like"/>
</dbReference>
<dbReference type="FunFam" id="3.40.50.300:FF:000668">
    <property type="entry name" value="Chromosomal replication initiator protein DnaA"/>
    <property type="match status" value="1"/>
</dbReference>
<accession>A0A419EN06</accession>
<dbReference type="AlphaFoldDB" id="A0A419EN06"/>
<evidence type="ECO:0000256" key="8">
    <source>
        <dbReference type="HAMAP-Rule" id="MF_00377"/>
    </source>
</evidence>
<evidence type="ECO:0000256" key="2">
    <source>
        <dbReference type="ARBA" id="ARBA00022490"/>
    </source>
</evidence>
<dbReference type="InterPro" id="IPR013317">
    <property type="entry name" value="DnaA_dom"/>
</dbReference>
<feature type="domain" description="Chromosomal replication initiator DnaA C-terminal" evidence="13">
    <location>
        <begin position="266"/>
        <end position="335"/>
    </location>
</feature>
<evidence type="ECO:0000256" key="7">
    <source>
        <dbReference type="ARBA" id="ARBA00023125"/>
    </source>
</evidence>
<dbReference type="PANTHER" id="PTHR30050">
    <property type="entry name" value="CHROMOSOMAL REPLICATION INITIATOR PROTEIN DNAA"/>
    <property type="match status" value="1"/>
</dbReference>
<dbReference type="InterPro" id="IPR001957">
    <property type="entry name" value="Chromosome_initiator_DnaA"/>
</dbReference>
<feature type="region of interest" description="Domain I, interacts with DnaA modulators" evidence="8">
    <location>
        <begin position="1"/>
        <end position="18"/>
    </location>
</feature>
<dbReference type="GO" id="GO:0006275">
    <property type="term" value="P:regulation of DNA replication"/>
    <property type="evidence" value="ECO:0007669"/>
    <property type="project" value="UniProtKB-UniRule"/>
</dbReference>
<keyword evidence="5 8" id="KW-0067">ATP-binding</keyword>
<dbReference type="Gene3D" id="3.40.50.300">
    <property type="entry name" value="P-loop containing nucleotide triphosphate hydrolases"/>
    <property type="match status" value="1"/>
</dbReference>
<evidence type="ECO:0000256" key="6">
    <source>
        <dbReference type="ARBA" id="ARBA00023121"/>
    </source>
</evidence>
<dbReference type="SMART" id="SM00382">
    <property type="entry name" value="AAA"/>
    <property type="match status" value="1"/>
</dbReference>
<dbReference type="CDD" id="cd00009">
    <property type="entry name" value="AAA"/>
    <property type="match status" value="1"/>
</dbReference>
<comment type="subcellular location">
    <subcellularLocation>
        <location evidence="8">Cytoplasm</location>
    </subcellularLocation>
</comment>
<reference evidence="14 15" key="1">
    <citation type="journal article" date="2017" name="ISME J.">
        <title>Energy and carbon metabolisms in a deep terrestrial subsurface fluid microbial community.</title>
        <authorList>
            <person name="Momper L."/>
            <person name="Jungbluth S.P."/>
            <person name="Lee M.D."/>
            <person name="Amend J.P."/>
        </authorList>
    </citation>
    <scope>NUCLEOTIDE SEQUENCE [LARGE SCALE GENOMIC DNA]</scope>
    <source>
        <strain evidence="14">SURF_17</strain>
    </source>
</reference>